<sequence>MRVYWPPSAHAKPLEIQAYLKEHVPAMAKAVTVALARRALELGHSPAMGRALPRYAPAEVRELLERPYRLIYRVTPTQVDILTVLHYRQLMPSDLTDLQTLSAFGLV</sequence>
<dbReference type="RefSeq" id="WP_128417864.1">
    <property type="nucleotide sequence ID" value="NZ_MDEJ01000115.1"/>
</dbReference>
<dbReference type="InterPro" id="IPR035093">
    <property type="entry name" value="RelE/ParE_toxin_dom_sf"/>
</dbReference>
<evidence type="ECO:0000313" key="4">
    <source>
        <dbReference type="Proteomes" id="UP000239939"/>
    </source>
</evidence>
<name>A0A2S7ELD3_9XANT</name>
<comment type="caution">
    <text evidence="3">The sequence shown here is derived from an EMBL/GenBank/DDBJ whole genome shotgun (WGS) entry which is preliminary data.</text>
</comment>
<evidence type="ECO:0000256" key="1">
    <source>
        <dbReference type="ARBA" id="ARBA00006226"/>
    </source>
</evidence>
<dbReference type="OrthoDB" id="9798046at2"/>
<reference evidence="4" key="1">
    <citation type="submission" date="2016-08" db="EMBL/GenBank/DDBJ databases">
        <authorList>
            <person name="Merda D."/>
            <person name="Briand M."/>
            <person name="Taghouti G."/>
            <person name="Carrere S."/>
            <person name="Gouzy J."/>
            <person name="Portier P."/>
            <person name="Jacques M.-A."/>
            <person name="Fischer-Le Saux M."/>
        </authorList>
    </citation>
    <scope>NUCLEOTIDE SEQUENCE [LARGE SCALE GENOMIC DNA]</scope>
    <source>
        <strain evidence="4">CFBP1817</strain>
    </source>
</reference>
<evidence type="ECO:0000256" key="2">
    <source>
        <dbReference type="ARBA" id="ARBA00022649"/>
    </source>
</evidence>
<dbReference type="InterPro" id="IPR007712">
    <property type="entry name" value="RelE/ParE_toxin"/>
</dbReference>
<comment type="similarity">
    <text evidence="1">Belongs to the RelE toxin family.</text>
</comment>
<dbReference type="PANTHER" id="PTHR33755">
    <property type="entry name" value="TOXIN PARE1-RELATED"/>
    <property type="match status" value="1"/>
</dbReference>
<organism evidence="3 4">
    <name type="scientific">Xanthomonas populi</name>
    <dbReference type="NCBI Taxonomy" id="53414"/>
    <lineage>
        <taxon>Bacteria</taxon>
        <taxon>Pseudomonadati</taxon>
        <taxon>Pseudomonadota</taxon>
        <taxon>Gammaproteobacteria</taxon>
        <taxon>Lysobacterales</taxon>
        <taxon>Lysobacteraceae</taxon>
        <taxon>Xanthomonas</taxon>
    </lineage>
</organism>
<keyword evidence="2" id="KW-1277">Toxin-antitoxin system</keyword>
<evidence type="ECO:0008006" key="5">
    <source>
        <dbReference type="Google" id="ProtNLM"/>
    </source>
</evidence>
<gene>
    <name evidence="3" type="ORF">XpopCFBP1817_15780</name>
</gene>
<accession>A0A2S7ELD3</accession>
<evidence type="ECO:0000313" key="3">
    <source>
        <dbReference type="EMBL" id="PPU91014.1"/>
    </source>
</evidence>
<dbReference type="EMBL" id="MDEJ01000115">
    <property type="protein sequence ID" value="PPU91014.1"/>
    <property type="molecule type" value="Genomic_DNA"/>
</dbReference>
<dbReference type="InterPro" id="IPR051803">
    <property type="entry name" value="TA_system_RelE-like_toxin"/>
</dbReference>
<protein>
    <recommendedName>
        <fullName evidence="5">Plasmid stabilization protein</fullName>
    </recommendedName>
</protein>
<dbReference type="Proteomes" id="UP000239939">
    <property type="component" value="Unassembled WGS sequence"/>
</dbReference>
<keyword evidence="4" id="KW-1185">Reference proteome</keyword>
<proteinExistence type="inferred from homology"/>
<dbReference type="Gene3D" id="3.30.2310.20">
    <property type="entry name" value="RelE-like"/>
    <property type="match status" value="1"/>
</dbReference>
<dbReference type="AlphaFoldDB" id="A0A2S7ELD3"/>
<dbReference type="Pfam" id="PF05016">
    <property type="entry name" value="ParE_toxin"/>
    <property type="match status" value="1"/>
</dbReference>